<feature type="signal peptide" evidence="1">
    <location>
        <begin position="1"/>
        <end position="20"/>
    </location>
</feature>
<evidence type="ECO:0000259" key="2">
    <source>
        <dbReference type="Pfam" id="PF12697"/>
    </source>
</evidence>
<sequence length="361" mass="40609">MAPPILFCFPLLFHLRSVLTARAKASAAIRRLRASLDKTREQTGTPYHFLFIHGAYHGGWCFDALVEQLREEGHGREAVALEGTAVDAVSSFEENLMGYPDAYRALTFDKMVDRTVEKVASLPDDAKVVLVGHSWGCMPMTMAAEKCPPERLAFIVYLSGPCPSDGQSAFDLGNEWFATPASEGGGAELITEVMDKGKFWEDHYPEDDLRSPSGLRVKRSPSDKTDEKLQFVRRVGQAEFYCDLSEMERVRKALYGCCPERVSAEMLARMRPMPLANFSVRVALTERFESIPRAYVKCLRDESMHPAYQEFIVKRRGFREGSNAVYELDTDHSPQVSHTKQLAALLADLAEGWEREGKLQK</sequence>
<dbReference type="Proteomes" id="UP000041254">
    <property type="component" value="Unassembled WGS sequence"/>
</dbReference>
<dbReference type="PANTHER" id="PTHR10992">
    <property type="entry name" value="METHYLESTERASE FAMILY MEMBER"/>
    <property type="match status" value="1"/>
</dbReference>
<feature type="chain" id="PRO_5005188143" description="AB hydrolase-1 domain-containing protein" evidence="1">
    <location>
        <begin position="21"/>
        <end position="361"/>
    </location>
</feature>
<evidence type="ECO:0000313" key="4">
    <source>
        <dbReference type="Proteomes" id="UP000041254"/>
    </source>
</evidence>
<keyword evidence="1" id="KW-0732">Signal</keyword>
<protein>
    <recommendedName>
        <fullName evidence="2">AB hydrolase-1 domain-containing protein</fullName>
    </recommendedName>
</protein>
<keyword evidence="4" id="KW-1185">Reference proteome</keyword>
<dbReference type="Gene3D" id="3.40.50.1820">
    <property type="entry name" value="alpha/beta hydrolase"/>
    <property type="match status" value="1"/>
</dbReference>
<dbReference type="InParanoid" id="A0A0G4EQI5"/>
<dbReference type="AlphaFoldDB" id="A0A0G4EQI5"/>
<dbReference type="InterPro" id="IPR000073">
    <property type="entry name" value="AB_hydrolase_1"/>
</dbReference>
<evidence type="ECO:0000256" key="1">
    <source>
        <dbReference type="SAM" id="SignalP"/>
    </source>
</evidence>
<reference evidence="3 4" key="1">
    <citation type="submission" date="2014-11" db="EMBL/GenBank/DDBJ databases">
        <authorList>
            <person name="Zhu J."/>
            <person name="Qi W."/>
            <person name="Song R."/>
        </authorList>
    </citation>
    <scope>NUCLEOTIDE SEQUENCE [LARGE SCALE GENOMIC DNA]</scope>
</reference>
<dbReference type="STRING" id="1169540.A0A0G4EQI5"/>
<name>A0A0G4EQI5_VITBC</name>
<dbReference type="OrthoDB" id="1263307at2759"/>
<dbReference type="GO" id="GO:0009696">
    <property type="term" value="P:salicylic acid metabolic process"/>
    <property type="evidence" value="ECO:0007669"/>
    <property type="project" value="TreeGrafter"/>
</dbReference>
<dbReference type="InterPro" id="IPR029058">
    <property type="entry name" value="AB_hydrolase_fold"/>
</dbReference>
<accession>A0A0G4EQI5</accession>
<dbReference type="VEuPathDB" id="CryptoDB:Vbra_12603"/>
<dbReference type="EMBL" id="CDMY01000281">
    <property type="protein sequence ID" value="CEL99493.1"/>
    <property type="molecule type" value="Genomic_DNA"/>
</dbReference>
<dbReference type="GO" id="GO:0009694">
    <property type="term" value="P:jasmonic acid metabolic process"/>
    <property type="evidence" value="ECO:0007669"/>
    <property type="project" value="TreeGrafter"/>
</dbReference>
<dbReference type="PANTHER" id="PTHR10992:SF1032">
    <property type="entry name" value="METHYLESTERASE 17"/>
    <property type="match status" value="1"/>
</dbReference>
<evidence type="ECO:0000313" key="3">
    <source>
        <dbReference type="EMBL" id="CEL99493.1"/>
    </source>
</evidence>
<dbReference type="InterPro" id="IPR045889">
    <property type="entry name" value="MES/HNL"/>
</dbReference>
<dbReference type="Pfam" id="PF12697">
    <property type="entry name" value="Abhydrolase_6"/>
    <property type="match status" value="1"/>
</dbReference>
<proteinExistence type="predicted"/>
<organism evidence="3 4">
    <name type="scientific">Vitrella brassicaformis (strain CCMP3155)</name>
    <dbReference type="NCBI Taxonomy" id="1169540"/>
    <lineage>
        <taxon>Eukaryota</taxon>
        <taxon>Sar</taxon>
        <taxon>Alveolata</taxon>
        <taxon>Colpodellida</taxon>
        <taxon>Vitrellaceae</taxon>
        <taxon>Vitrella</taxon>
    </lineage>
</organism>
<dbReference type="GO" id="GO:0080031">
    <property type="term" value="F:methyl salicylate esterase activity"/>
    <property type="evidence" value="ECO:0007669"/>
    <property type="project" value="TreeGrafter"/>
</dbReference>
<dbReference type="GO" id="GO:0080032">
    <property type="term" value="F:methyl jasmonate esterase activity"/>
    <property type="evidence" value="ECO:0007669"/>
    <property type="project" value="TreeGrafter"/>
</dbReference>
<feature type="domain" description="AB hydrolase-1" evidence="2">
    <location>
        <begin position="49"/>
        <end position="344"/>
    </location>
</feature>
<dbReference type="SUPFAM" id="SSF53474">
    <property type="entry name" value="alpha/beta-Hydrolases"/>
    <property type="match status" value="1"/>
</dbReference>
<dbReference type="GO" id="GO:0080030">
    <property type="term" value="F:methyl indole-3-acetate esterase activity"/>
    <property type="evidence" value="ECO:0007669"/>
    <property type="project" value="TreeGrafter"/>
</dbReference>
<gene>
    <name evidence="3" type="ORF">Vbra_12603</name>
</gene>